<reference evidence="2" key="1">
    <citation type="journal article" date="2014" name="Front. Microbiol.">
        <title>High frequency of phylogenetically diverse reductive dehalogenase-homologous genes in deep subseafloor sedimentary metagenomes.</title>
        <authorList>
            <person name="Kawai M."/>
            <person name="Futagami T."/>
            <person name="Toyoda A."/>
            <person name="Takaki Y."/>
            <person name="Nishi S."/>
            <person name="Hori S."/>
            <person name="Arai W."/>
            <person name="Tsubouchi T."/>
            <person name="Morono Y."/>
            <person name="Uchiyama I."/>
            <person name="Ito T."/>
            <person name="Fujiyama A."/>
            <person name="Inagaki F."/>
            <person name="Takami H."/>
        </authorList>
    </citation>
    <scope>NUCLEOTIDE SEQUENCE</scope>
    <source>
        <strain evidence="2">Expedition CK06-06</strain>
    </source>
</reference>
<name>X1KJ81_9ZZZZ</name>
<dbReference type="SUPFAM" id="SSF53335">
    <property type="entry name" value="S-adenosyl-L-methionine-dependent methyltransferases"/>
    <property type="match status" value="1"/>
</dbReference>
<dbReference type="AlphaFoldDB" id="X1KJ81"/>
<dbReference type="GO" id="GO:0008757">
    <property type="term" value="F:S-adenosylmethionine-dependent methyltransferase activity"/>
    <property type="evidence" value="ECO:0007669"/>
    <property type="project" value="InterPro"/>
</dbReference>
<evidence type="ECO:0000313" key="2">
    <source>
        <dbReference type="EMBL" id="GAH93670.1"/>
    </source>
</evidence>
<dbReference type="Pfam" id="PF08241">
    <property type="entry name" value="Methyltransf_11"/>
    <property type="match status" value="1"/>
</dbReference>
<protein>
    <recommendedName>
        <fullName evidence="1">Methyltransferase type 11 domain-containing protein</fullName>
    </recommendedName>
</protein>
<organism evidence="2">
    <name type="scientific">marine sediment metagenome</name>
    <dbReference type="NCBI Taxonomy" id="412755"/>
    <lineage>
        <taxon>unclassified sequences</taxon>
        <taxon>metagenomes</taxon>
        <taxon>ecological metagenomes</taxon>
    </lineage>
</organism>
<feature type="domain" description="Methyltransferase type 11" evidence="1">
    <location>
        <begin position="5"/>
        <end position="73"/>
    </location>
</feature>
<gene>
    <name evidence="2" type="ORF">S03H2_70427</name>
</gene>
<dbReference type="InterPro" id="IPR029063">
    <property type="entry name" value="SAM-dependent_MTases_sf"/>
</dbReference>
<sequence>TVQENYTKMVLTEISDARVKNLRKIFINDKKFNIICHDIENDFLDYDDNYFDIVVISAVIEHLLDPISVLKKIG</sequence>
<accession>X1KJ81</accession>
<dbReference type="InterPro" id="IPR013216">
    <property type="entry name" value="Methyltransf_11"/>
</dbReference>
<comment type="caution">
    <text evidence="2">The sequence shown here is derived from an EMBL/GenBank/DDBJ whole genome shotgun (WGS) entry which is preliminary data.</text>
</comment>
<feature type="non-terminal residue" evidence="2">
    <location>
        <position position="1"/>
    </location>
</feature>
<evidence type="ECO:0000259" key="1">
    <source>
        <dbReference type="Pfam" id="PF08241"/>
    </source>
</evidence>
<dbReference type="EMBL" id="BARU01046804">
    <property type="protein sequence ID" value="GAH93670.1"/>
    <property type="molecule type" value="Genomic_DNA"/>
</dbReference>
<proteinExistence type="predicted"/>
<dbReference type="Gene3D" id="3.40.50.150">
    <property type="entry name" value="Vaccinia Virus protein VP39"/>
    <property type="match status" value="1"/>
</dbReference>